<dbReference type="InterPro" id="IPR052895">
    <property type="entry name" value="HetReg/Transcr_Mod"/>
</dbReference>
<evidence type="ECO:0000259" key="1">
    <source>
        <dbReference type="Pfam" id="PF06985"/>
    </source>
</evidence>
<dbReference type="Pfam" id="PF06985">
    <property type="entry name" value="HET"/>
    <property type="match status" value="1"/>
</dbReference>
<dbReference type="PANTHER" id="PTHR24148">
    <property type="entry name" value="ANKYRIN REPEAT DOMAIN-CONTAINING PROTEIN 39 HOMOLOG-RELATED"/>
    <property type="match status" value="1"/>
</dbReference>
<dbReference type="RefSeq" id="XP_003651123.1">
    <property type="nucleotide sequence ID" value="XM_003651075.1"/>
</dbReference>
<evidence type="ECO:0000313" key="3">
    <source>
        <dbReference type="Proteomes" id="UP000008181"/>
    </source>
</evidence>
<dbReference type="HOGENOM" id="CLU_004184_7_4_1"/>
<dbReference type="GeneID" id="11521381"/>
<dbReference type="KEGG" id="ttt:THITE_2038030"/>
<dbReference type="InterPro" id="IPR010730">
    <property type="entry name" value="HET"/>
</dbReference>
<protein>
    <recommendedName>
        <fullName evidence="1">Heterokaryon incompatibility domain-containing protein</fullName>
    </recommendedName>
</protein>
<feature type="domain" description="Heterokaryon incompatibility" evidence="1">
    <location>
        <begin position="46"/>
        <end position="216"/>
    </location>
</feature>
<organism evidence="2 3">
    <name type="scientific">Thermothielavioides terrestris (strain ATCC 38088 / NRRL 8126)</name>
    <name type="common">Thielavia terrestris</name>
    <dbReference type="NCBI Taxonomy" id="578455"/>
    <lineage>
        <taxon>Eukaryota</taxon>
        <taxon>Fungi</taxon>
        <taxon>Dikarya</taxon>
        <taxon>Ascomycota</taxon>
        <taxon>Pezizomycotina</taxon>
        <taxon>Sordariomycetes</taxon>
        <taxon>Sordariomycetidae</taxon>
        <taxon>Sordariales</taxon>
        <taxon>Chaetomiaceae</taxon>
        <taxon>Thermothielavioides</taxon>
        <taxon>Thermothielavioides terrestris</taxon>
    </lineage>
</organism>
<name>G2QWL2_THETT</name>
<keyword evidence="3" id="KW-1185">Reference proteome</keyword>
<dbReference type="eggNOG" id="ENOG502RUNP">
    <property type="taxonomic scope" value="Eukaryota"/>
</dbReference>
<dbReference type="PANTHER" id="PTHR24148:SF79">
    <property type="entry name" value="HETEROKARYON INCOMPATIBILITY DOMAIN-CONTAINING PROTEIN"/>
    <property type="match status" value="1"/>
</dbReference>
<sequence>MAAFSYDKLRSEDGEFRLVRFSDSAASPDVIELILERASLHNPPSYSALSYLWGEPTKTETIHVNGLPLPITHNLHQALQHLRAGEGTREWLWIDAVCINQDDDEERSWHVPQMGTIFSRASLVYIWLGPDSDDSDLVMRLAQRIGPDAHEAGVADLWFCWPPFKLPRKKLENEERANSFLARALGDEELRSPRLLAAVEPLLSRANWCRAWIVQEIALARDGLVCCGTERVSLNAFDATLSTIFFCKNGVFALQHPRWRDFGSGLRNNNIFRVRGLIARRQRRRGHKAGLLEFLMSDFASANRRPFYVASDPRDIIFGLLGVAADTELLGLRPDYTQTTAEVYAAVTRAILERCPDYSLDYCTFPKDIQDLPSWVPDWQRIGRYGLADGYRYPLSYSCRFTGSGDRVQPSPPPPASFPGTVDGIPSWRVLRQRGCLVDVVAAVFQVRERRHGCALPLSHALDTKWKLRARVLNSILEFATSGHLALDGGTPVETALWRTLVADQLQGERCTAEYDALAGRIFRLQKIPVETLTKTQLAFLFPRGYFGDDKFRSASQANVDEASERVLIQASVKCRRRTLFATAGGKPGLGPESMQTGDVVAILLGTAVPIVLRPVGNHFTYVGEAYVHGIMYGEFMRGDPPEQDFDIA</sequence>
<gene>
    <name evidence="2" type="ORF">THITE_2038030</name>
</gene>
<proteinExistence type="predicted"/>
<reference evidence="2 3" key="1">
    <citation type="journal article" date="2011" name="Nat. Biotechnol.">
        <title>Comparative genomic analysis of the thermophilic biomass-degrading fungi Myceliophthora thermophila and Thielavia terrestris.</title>
        <authorList>
            <person name="Berka R.M."/>
            <person name="Grigoriev I.V."/>
            <person name="Otillar R."/>
            <person name="Salamov A."/>
            <person name="Grimwood J."/>
            <person name="Reid I."/>
            <person name="Ishmael N."/>
            <person name="John T."/>
            <person name="Darmond C."/>
            <person name="Moisan M.-C."/>
            <person name="Henrissat B."/>
            <person name="Coutinho P.M."/>
            <person name="Lombard V."/>
            <person name="Natvig D.O."/>
            <person name="Lindquist E."/>
            <person name="Schmutz J."/>
            <person name="Lucas S."/>
            <person name="Harris P."/>
            <person name="Powlowski J."/>
            <person name="Bellemare A."/>
            <person name="Taylor D."/>
            <person name="Butler G."/>
            <person name="de Vries R.P."/>
            <person name="Allijn I.E."/>
            <person name="van den Brink J."/>
            <person name="Ushinsky S."/>
            <person name="Storms R."/>
            <person name="Powell A.J."/>
            <person name="Paulsen I.T."/>
            <person name="Elbourne L.D.H."/>
            <person name="Baker S.E."/>
            <person name="Magnuson J."/>
            <person name="LaBoissiere S."/>
            <person name="Clutterbuck A.J."/>
            <person name="Martinez D."/>
            <person name="Wogulis M."/>
            <person name="de Leon A.L."/>
            <person name="Rey M.W."/>
            <person name="Tsang A."/>
        </authorList>
    </citation>
    <scope>NUCLEOTIDE SEQUENCE [LARGE SCALE GENOMIC DNA]</scope>
    <source>
        <strain evidence="3">ATCC 38088 / NRRL 8126</strain>
    </source>
</reference>
<dbReference type="AlphaFoldDB" id="G2QWL2"/>
<accession>G2QWL2</accession>
<dbReference type="OrthoDB" id="4587016at2759"/>
<dbReference type="EMBL" id="CP003009">
    <property type="protein sequence ID" value="AEO64787.1"/>
    <property type="molecule type" value="Genomic_DNA"/>
</dbReference>
<dbReference type="Pfam" id="PF26639">
    <property type="entry name" value="Het-6_barrel"/>
    <property type="match status" value="1"/>
</dbReference>
<dbReference type="Proteomes" id="UP000008181">
    <property type="component" value="Chromosome 1"/>
</dbReference>
<evidence type="ECO:0000313" key="2">
    <source>
        <dbReference type="EMBL" id="AEO64787.1"/>
    </source>
</evidence>